<dbReference type="EMBL" id="PGFF01000001">
    <property type="protein sequence ID" value="PJJ72369.1"/>
    <property type="molecule type" value="Genomic_DNA"/>
</dbReference>
<organism evidence="2 3">
    <name type="scientific">Diaminobutyricimonas aerilata</name>
    <dbReference type="NCBI Taxonomy" id="1162967"/>
    <lineage>
        <taxon>Bacteria</taxon>
        <taxon>Bacillati</taxon>
        <taxon>Actinomycetota</taxon>
        <taxon>Actinomycetes</taxon>
        <taxon>Micrococcales</taxon>
        <taxon>Microbacteriaceae</taxon>
        <taxon>Diaminobutyricimonas</taxon>
    </lineage>
</organism>
<name>A0A2M9CKG0_9MICO</name>
<protein>
    <submittedName>
        <fullName evidence="2">Iron-sulfur cluster assembly accessory protein</fullName>
    </submittedName>
</protein>
<dbReference type="Proteomes" id="UP000228758">
    <property type="component" value="Unassembled WGS sequence"/>
</dbReference>
<dbReference type="Pfam" id="PF01521">
    <property type="entry name" value="Fe-S_biosyn"/>
    <property type="match status" value="1"/>
</dbReference>
<dbReference type="GO" id="GO:0016226">
    <property type="term" value="P:iron-sulfur cluster assembly"/>
    <property type="evidence" value="ECO:0007669"/>
    <property type="project" value="InterPro"/>
</dbReference>
<dbReference type="InterPro" id="IPR017870">
    <property type="entry name" value="FeS_cluster_insertion_CS"/>
</dbReference>
<proteinExistence type="predicted"/>
<evidence type="ECO:0000313" key="3">
    <source>
        <dbReference type="Proteomes" id="UP000228758"/>
    </source>
</evidence>
<dbReference type="GO" id="GO:0051537">
    <property type="term" value="F:2 iron, 2 sulfur cluster binding"/>
    <property type="evidence" value="ECO:0007669"/>
    <property type="project" value="TreeGrafter"/>
</dbReference>
<comment type="caution">
    <text evidence="2">The sequence shown here is derived from an EMBL/GenBank/DDBJ whole genome shotgun (WGS) entry which is preliminary data.</text>
</comment>
<evidence type="ECO:0000259" key="1">
    <source>
        <dbReference type="Pfam" id="PF01521"/>
    </source>
</evidence>
<dbReference type="RefSeq" id="WP_100364567.1">
    <property type="nucleotide sequence ID" value="NZ_PGFF01000001.1"/>
</dbReference>
<dbReference type="PANTHER" id="PTHR43011">
    <property type="entry name" value="IRON-SULFUR CLUSTER ASSEMBLY 2 HOMOLOG, MITOCHONDRIAL"/>
    <property type="match status" value="1"/>
</dbReference>
<dbReference type="GO" id="GO:0051539">
    <property type="term" value="F:4 iron, 4 sulfur cluster binding"/>
    <property type="evidence" value="ECO:0007669"/>
    <property type="project" value="TreeGrafter"/>
</dbReference>
<dbReference type="OrthoDB" id="9801228at2"/>
<dbReference type="NCBIfam" id="NF010147">
    <property type="entry name" value="PRK13623.1"/>
    <property type="match status" value="1"/>
</dbReference>
<keyword evidence="3" id="KW-1185">Reference proteome</keyword>
<dbReference type="InterPro" id="IPR035903">
    <property type="entry name" value="HesB-like_dom_sf"/>
</dbReference>
<dbReference type="InterPro" id="IPR000361">
    <property type="entry name" value="ATAP_core_dom"/>
</dbReference>
<dbReference type="PROSITE" id="PS01152">
    <property type="entry name" value="HESB"/>
    <property type="match status" value="1"/>
</dbReference>
<dbReference type="GO" id="GO:0005506">
    <property type="term" value="F:iron ion binding"/>
    <property type="evidence" value="ECO:0007669"/>
    <property type="project" value="TreeGrafter"/>
</dbReference>
<gene>
    <name evidence="2" type="ORF">CLV46_1940</name>
</gene>
<evidence type="ECO:0000313" key="2">
    <source>
        <dbReference type="EMBL" id="PJJ72369.1"/>
    </source>
</evidence>
<feature type="domain" description="Core" evidence="1">
    <location>
        <begin position="13"/>
        <end position="114"/>
    </location>
</feature>
<dbReference type="SUPFAM" id="SSF89360">
    <property type="entry name" value="HesB-like domain"/>
    <property type="match status" value="1"/>
</dbReference>
<reference evidence="2 3" key="1">
    <citation type="submission" date="2017-11" db="EMBL/GenBank/DDBJ databases">
        <title>Genomic Encyclopedia of Archaeal and Bacterial Type Strains, Phase II (KMG-II): From Individual Species to Whole Genera.</title>
        <authorList>
            <person name="Goeker M."/>
        </authorList>
    </citation>
    <scope>NUCLEOTIDE SEQUENCE [LARGE SCALE GENOMIC DNA]</scope>
    <source>
        <strain evidence="2 3">DSM 27393</strain>
    </source>
</reference>
<dbReference type="AlphaFoldDB" id="A0A2M9CKG0"/>
<sequence>MTDTTIAPATHGVTLTEAAAAKAASLLEQEGNDELKLRIEVQPGGCSGLIYRLYFDENMHDGDAVVEFGGVGLVVDQMSVPYLDGASIDFEDSIHKYGFSIDNPNAQGSCACGDSFH</sequence>
<accession>A0A2M9CKG0</accession>
<dbReference type="Gene3D" id="2.60.300.12">
    <property type="entry name" value="HesB-like domain"/>
    <property type="match status" value="1"/>
</dbReference>
<dbReference type="NCBIfam" id="TIGR00049">
    <property type="entry name" value="iron-sulfur cluster assembly accessory protein"/>
    <property type="match status" value="1"/>
</dbReference>
<dbReference type="InterPro" id="IPR016092">
    <property type="entry name" value="ATAP"/>
</dbReference>
<dbReference type="PANTHER" id="PTHR43011:SF1">
    <property type="entry name" value="IRON-SULFUR CLUSTER ASSEMBLY 2 HOMOLOG, MITOCHONDRIAL"/>
    <property type="match status" value="1"/>
</dbReference>